<dbReference type="Gene3D" id="1.10.10.10">
    <property type="entry name" value="Winged helix-like DNA-binding domain superfamily/Winged helix DNA-binding domain"/>
    <property type="match status" value="1"/>
</dbReference>
<dbReference type="SUPFAM" id="SSF48452">
    <property type="entry name" value="TPR-like"/>
    <property type="match status" value="2"/>
</dbReference>
<reference evidence="2 3" key="1">
    <citation type="submission" date="2019-10" db="EMBL/GenBank/DDBJ databases">
        <title>Glycomyces albidus sp. nov., a novel actinomycete isolated from rhizosphere soil of wheat (Triticum aestivum L.).</title>
        <authorList>
            <person name="Qian L."/>
        </authorList>
    </citation>
    <scope>NUCLEOTIDE SEQUENCE [LARGE SCALE GENOMIC DNA]</scope>
    <source>
        <strain evidence="2 3">NEAU-7082</strain>
    </source>
</reference>
<dbReference type="InterPro" id="IPR002182">
    <property type="entry name" value="NB-ARC"/>
</dbReference>
<name>A0A6L5G4S0_9ACTN</name>
<dbReference type="PANTHER" id="PTHR47691">
    <property type="entry name" value="REGULATOR-RELATED"/>
    <property type="match status" value="1"/>
</dbReference>
<dbReference type="EMBL" id="WIAO01000003">
    <property type="protein sequence ID" value="MQM24622.1"/>
    <property type="molecule type" value="Genomic_DNA"/>
</dbReference>
<organism evidence="2 3">
    <name type="scientific">Glycomyces albidus</name>
    <dbReference type="NCBI Taxonomy" id="2656774"/>
    <lineage>
        <taxon>Bacteria</taxon>
        <taxon>Bacillati</taxon>
        <taxon>Actinomycetota</taxon>
        <taxon>Actinomycetes</taxon>
        <taxon>Glycomycetales</taxon>
        <taxon>Glycomycetaceae</taxon>
        <taxon>Glycomyces</taxon>
    </lineage>
</organism>
<dbReference type="PANTHER" id="PTHR47691:SF3">
    <property type="entry name" value="HTH-TYPE TRANSCRIPTIONAL REGULATOR RV0890C-RELATED"/>
    <property type="match status" value="1"/>
</dbReference>
<dbReference type="InterPro" id="IPR036388">
    <property type="entry name" value="WH-like_DNA-bd_sf"/>
</dbReference>
<dbReference type="AlphaFoldDB" id="A0A6L5G4S0"/>
<evidence type="ECO:0000313" key="3">
    <source>
        <dbReference type="Proteomes" id="UP000477750"/>
    </source>
</evidence>
<sequence length="685" mass="75116">MDDEAPDSSEPVEDRFDTVFNDSSINHLFQSHHLNVHLGEGRAKWQDYWHPEITGAAFVGREHELAWLREHARSDGENAKVVAITGLGGMGKTTLAVEFSNRCRGDFDGRVAFDFQSYGRNSSSAEMALRSLLPTVCRMSPERVGRLDSAQLHSVWAAATAGRKLLMLWDNVREPAQIQELLVRNPGCVTLVTSRDRFQAEIEIGGLLLELGELPLHDAVSLYRSITASDEAVENIERLAELDLRIPLLIASHAAAIARGFTSLDELLSDLSIVRSGGTSKRQELFMGRLKGSYRRLDHAERAAFRAFGVHPGSSVTAGSIAAVLNCTLNRATDLMDALIRAGLAQRDLTSGGSTRPDLRAYRAHDLFRSYGLQLAERWHEPDPNGRPVSDAERHADTLIRYYKTNLSSYTHHDKDWFAAESEGLHKAATARRSLDNASLAAMVGWVDISLNEYELAQEVFKHGIAVCTEVKDRSGVDYMRRGLAQVALLRGDFDLAAQIFTEVADSRAKVEDLIGEAHSLIGLGYAAKYRGQHDKAISHFQLASARHGSAGQVLGVADADLGLGQVFLVLGFVESAEFRIEQAEQVYQESDDLNRIANAALCLADVKIAKGDAKASPRLLEFCLKAFTEIGDRVGVAETHISMADLATLQDDSASTAAHLQRAGAAFTEIGLVQRAEALRHRTT</sequence>
<dbReference type="Gene3D" id="3.40.50.300">
    <property type="entry name" value="P-loop containing nucleotide triphosphate hydrolases"/>
    <property type="match status" value="1"/>
</dbReference>
<proteinExistence type="predicted"/>
<evidence type="ECO:0000313" key="2">
    <source>
        <dbReference type="EMBL" id="MQM24622.1"/>
    </source>
</evidence>
<dbReference type="InterPro" id="IPR011990">
    <property type="entry name" value="TPR-like_helical_dom_sf"/>
</dbReference>
<dbReference type="InterPro" id="IPR027417">
    <property type="entry name" value="P-loop_NTPase"/>
</dbReference>
<dbReference type="SUPFAM" id="SSF52540">
    <property type="entry name" value="P-loop containing nucleoside triphosphate hydrolases"/>
    <property type="match status" value="1"/>
</dbReference>
<accession>A0A6L5G4S0</accession>
<dbReference type="Proteomes" id="UP000477750">
    <property type="component" value="Unassembled WGS sequence"/>
</dbReference>
<gene>
    <name evidence="2" type="ORF">GFD30_03365</name>
</gene>
<dbReference type="Gene3D" id="1.25.40.10">
    <property type="entry name" value="Tetratricopeptide repeat domain"/>
    <property type="match status" value="2"/>
</dbReference>
<comment type="caution">
    <text evidence="2">The sequence shown here is derived from an EMBL/GenBank/DDBJ whole genome shotgun (WGS) entry which is preliminary data.</text>
</comment>
<keyword evidence="3" id="KW-1185">Reference proteome</keyword>
<feature type="domain" description="NB-ARC" evidence="1">
    <location>
        <begin position="76"/>
        <end position="197"/>
    </location>
</feature>
<protein>
    <recommendedName>
        <fullName evidence="1">NB-ARC domain-containing protein</fullName>
    </recommendedName>
</protein>
<dbReference type="RefSeq" id="WP_153023822.1">
    <property type="nucleotide sequence ID" value="NZ_WIAO01000003.1"/>
</dbReference>
<dbReference type="Pfam" id="PF00931">
    <property type="entry name" value="NB-ARC"/>
    <property type="match status" value="1"/>
</dbReference>
<evidence type="ECO:0000259" key="1">
    <source>
        <dbReference type="Pfam" id="PF00931"/>
    </source>
</evidence>